<keyword evidence="2" id="KW-1185">Reference proteome</keyword>
<accession>A0A4C1UII9</accession>
<feature type="non-terminal residue" evidence="1">
    <location>
        <position position="79"/>
    </location>
</feature>
<evidence type="ECO:0000313" key="1">
    <source>
        <dbReference type="EMBL" id="GBP25756.1"/>
    </source>
</evidence>
<proteinExistence type="predicted"/>
<gene>
    <name evidence="1" type="ORF">EVAR_12236_1</name>
</gene>
<name>A0A4C1UII9_EUMVA</name>
<protein>
    <submittedName>
        <fullName evidence="1">Uncharacterized protein</fullName>
    </submittedName>
</protein>
<organism evidence="1 2">
    <name type="scientific">Eumeta variegata</name>
    <name type="common">Bagworm moth</name>
    <name type="synonym">Eumeta japonica</name>
    <dbReference type="NCBI Taxonomy" id="151549"/>
    <lineage>
        <taxon>Eukaryota</taxon>
        <taxon>Metazoa</taxon>
        <taxon>Ecdysozoa</taxon>
        <taxon>Arthropoda</taxon>
        <taxon>Hexapoda</taxon>
        <taxon>Insecta</taxon>
        <taxon>Pterygota</taxon>
        <taxon>Neoptera</taxon>
        <taxon>Endopterygota</taxon>
        <taxon>Lepidoptera</taxon>
        <taxon>Glossata</taxon>
        <taxon>Ditrysia</taxon>
        <taxon>Tineoidea</taxon>
        <taxon>Psychidae</taxon>
        <taxon>Oiketicinae</taxon>
        <taxon>Eumeta</taxon>
    </lineage>
</organism>
<dbReference type="EMBL" id="BGZK01000171">
    <property type="protein sequence ID" value="GBP25756.1"/>
    <property type="molecule type" value="Genomic_DNA"/>
</dbReference>
<comment type="caution">
    <text evidence="1">The sequence shown here is derived from an EMBL/GenBank/DDBJ whole genome shotgun (WGS) entry which is preliminary data.</text>
</comment>
<dbReference type="AlphaFoldDB" id="A0A4C1UII9"/>
<dbReference type="Proteomes" id="UP000299102">
    <property type="component" value="Unassembled WGS sequence"/>
</dbReference>
<sequence length="79" mass="9119">MEEIRPSHKAFWSVTKALKTEGIHLFPAQKTRRFYCPRRRGGSECLADSIETALTSHLRTTLLILVASRKRFFKTSLEP</sequence>
<evidence type="ECO:0000313" key="2">
    <source>
        <dbReference type="Proteomes" id="UP000299102"/>
    </source>
</evidence>
<reference evidence="1 2" key="1">
    <citation type="journal article" date="2019" name="Commun. Biol.">
        <title>The bagworm genome reveals a unique fibroin gene that provides high tensile strength.</title>
        <authorList>
            <person name="Kono N."/>
            <person name="Nakamura H."/>
            <person name="Ohtoshi R."/>
            <person name="Tomita M."/>
            <person name="Numata K."/>
            <person name="Arakawa K."/>
        </authorList>
    </citation>
    <scope>NUCLEOTIDE SEQUENCE [LARGE SCALE GENOMIC DNA]</scope>
</reference>